<organism evidence="1 2">
    <name type="scientific">Phaeobacter gallaeciensis</name>
    <dbReference type="NCBI Taxonomy" id="60890"/>
    <lineage>
        <taxon>Bacteria</taxon>
        <taxon>Pseudomonadati</taxon>
        <taxon>Pseudomonadota</taxon>
        <taxon>Alphaproteobacteria</taxon>
        <taxon>Rhodobacterales</taxon>
        <taxon>Roseobacteraceae</taxon>
        <taxon>Phaeobacter</taxon>
    </lineage>
</organism>
<evidence type="ECO:0000313" key="1">
    <source>
        <dbReference type="EMBL" id="RBW57996.1"/>
    </source>
</evidence>
<name>A0A366X2C0_9RHOB</name>
<dbReference type="AlphaFoldDB" id="A0A366X2C0"/>
<evidence type="ECO:0000313" key="2">
    <source>
        <dbReference type="Proteomes" id="UP000252706"/>
    </source>
</evidence>
<reference evidence="1 2" key="1">
    <citation type="submission" date="2018-07" db="EMBL/GenBank/DDBJ databases">
        <title>Modular assembly of carbohydrate-degrading microbial communities in the ocean.</title>
        <authorList>
            <person name="Enke T.N."/>
            <person name="Datta M.S."/>
            <person name="Schwartzman J.A."/>
            <person name="Cermak N."/>
            <person name="Schmitz D.A."/>
            <person name="Barrere J."/>
            <person name="Cordero O.X."/>
        </authorList>
    </citation>
    <scope>NUCLEOTIDE SEQUENCE [LARGE SCALE GENOMIC DNA]</scope>
    <source>
        <strain evidence="1 2">C3M10</strain>
    </source>
</reference>
<comment type="caution">
    <text evidence="1">The sequence shown here is derived from an EMBL/GenBank/DDBJ whole genome shotgun (WGS) entry which is preliminary data.</text>
</comment>
<sequence>MILDTAISIAPTISNWTFYNVFVKVRFGPYPGSRYVSMRRVSLDSFAFFAHFPIPALQAYIKLAASAPAIKLAASAPARCKVGRFCMLQWTQ</sequence>
<protein>
    <submittedName>
        <fullName evidence="1">Uncharacterized protein</fullName>
    </submittedName>
</protein>
<gene>
    <name evidence="1" type="ORF">DS909_07605</name>
</gene>
<dbReference type="Proteomes" id="UP000252706">
    <property type="component" value="Unassembled WGS sequence"/>
</dbReference>
<accession>A0A366X2C0</accession>
<proteinExistence type="predicted"/>
<dbReference type="EMBL" id="QOCE01000017">
    <property type="protein sequence ID" value="RBW57996.1"/>
    <property type="molecule type" value="Genomic_DNA"/>
</dbReference>